<gene>
    <name evidence="2" type="ORF">BU23DRAFT_335879</name>
</gene>
<dbReference type="OrthoDB" id="5405453at2759"/>
<dbReference type="AlphaFoldDB" id="A0A6A5UPV0"/>
<dbReference type="InterPro" id="IPR009057">
    <property type="entry name" value="Homeodomain-like_sf"/>
</dbReference>
<dbReference type="GO" id="GO:0003677">
    <property type="term" value="F:DNA binding"/>
    <property type="evidence" value="ECO:0007669"/>
    <property type="project" value="InterPro"/>
</dbReference>
<dbReference type="GO" id="GO:0006313">
    <property type="term" value="P:DNA transposition"/>
    <property type="evidence" value="ECO:0007669"/>
    <property type="project" value="InterPro"/>
</dbReference>
<evidence type="ECO:0000259" key="1">
    <source>
        <dbReference type="Pfam" id="PF01498"/>
    </source>
</evidence>
<accession>A0A6A5UPV0</accession>
<dbReference type="Proteomes" id="UP000800036">
    <property type="component" value="Unassembled WGS sequence"/>
</dbReference>
<dbReference type="InterPro" id="IPR002492">
    <property type="entry name" value="Transposase_Tc1-like"/>
</dbReference>
<dbReference type="GO" id="GO:0015074">
    <property type="term" value="P:DNA integration"/>
    <property type="evidence" value="ECO:0007669"/>
    <property type="project" value="InterPro"/>
</dbReference>
<reference evidence="2" key="1">
    <citation type="journal article" date="2020" name="Stud. Mycol.">
        <title>101 Dothideomycetes genomes: a test case for predicting lifestyles and emergence of pathogens.</title>
        <authorList>
            <person name="Haridas S."/>
            <person name="Albert R."/>
            <person name="Binder M."/>
            <person name="Bloem J."/>
            <person name="Labutti K."/>
            <person name="Salamov A."/>
            <person name="Andreopoulos B."/>
            <person name="Baker S."/>
            <person name="Barry K."/>
            <person name="Bills G."/>
            <person name="Bluhm B."/>
            <person name="Cannon C."/>
            <person name="Castanera R."/>
            <person name="Culley D."/>
            <person name="Daum C."/>
            <person name="Ezra D."/>
            <person name="Gonzalez J."/>
            <person name="Henrissat B."/>
            <person name="Kuo A."/>
            <person name="Liang C."/>
            <person name="Lipzen A."/>
            <person name="Lutzoni F."/>
            <person name="Magnuson J."/>
            <person name="Mondo S."/>
            <person name="Nolan M."/>
            <person name="Ohm R."/>
            <person name="Pangilinan J."/>
            <person name="Park H.-J."/>
            <person name="Ramirez L."/>
            <person name="Alfaro M."/>
            <person name="Sun H."/>
            <person name="Tritt A."/>
            <person name="Yoshinaga Y."/>
            <person name="Zwiers L.-H."/>
            <person name="Turgeon B."/>
            <person name="Goodwin S."/>
            <person name="Spatafora J."/>
            <person name="Crous P."/>
            <person name="Grigoriev I."/>
        </authorList>
    </citation>
    <scope>NUCLEOTIDE SEQUENCE</scope>
    <source>
        <strain evidence="2">CBS 107.79</strain>
    </source>
</reference>
<sequence length="141" mass="16176">MIMLVPLSCAVHHNITTMSPPSTPTRRYLTRDQRLQIRTLRLAGHTYPFIANLLKVSERQVACAITSARVTPKKRTGRPPSLTNEQVDQLEEFVKSSREGRQVIRNALRSRRYTRRVALAKPPLTKKNRQLRLAWAKAHAN</sequence>
<dbReference type="EMBL" id="ML976753">
    <property type="protein sequence ID" value="KAF1965969.1"/>
    <property type="molecule type" value="Genomic_DNA"/>
</dbReference>
<organism evidence="2 3">
    <name type="scientific">Bimuria novae-zelandiae CBS 107.79</name>
    <dbReference type="NCBI Taxonomy" id="1447943"/>
    <lineage>
        <taxon>Eukaryota</taxon>
        <taxon>Fungi</taxon>
        <taxon>Dikarya</taxon>
        <taxon>Ascomycota</taxon>
        <taxon>Pezizomycotina</taxon>
        <taxon>Dothideomycetes</taxon>
        <taxon>Pleosporomycetidae</taxon>
        <taxon>Pleosporales</taxon>
        <taxon>Massarineae</taxon>
        <taxon>Didymosphaeriaceae</taxon>
        <taxon>Bimuria</taxon>
    </lineage>
</organism>
<evidence type="ECO:0000313" key="2">
    <source>
        <dbReference type="EMBL" id="KAF1965969.1"/>
    </source>
</evidence>
<name>A0A6A5UPV0_9PLEO</name>
<proteinExistence type="predicted"/>
<dbReference type="Pfam" id="PF01498">
    <property type="entry name" value="HTH_Tnp_Tc3_2"/>
    <property type="match status" value="1"/>
</dbReference>
<protein>
    <recommendedName>
        <fullName evidence="1">Transposase Tc1-like domain-containing protein</fullName>
    </recommendedName>
</protein>
<keyword evidence="3" id="KW-1185">Reference proteome</keyword>
<evidence type="ECO:0000313" key="3">
    <source>
        <dbReference type="Proteomes" id="UP000800036"/>
    </source>
</evidence>
<dbReference type="SUPFAM" id="SSF46689">
    <property type="entry name" value="Homeodomain-like"/>
    <property type="match status" value="1"/>
</dbReference>
<feature type="domain" description="Transposase Tc1-like" evidence="1">
    <location>
        <begin position="101"/>
        <end position="141"/>
    </location>
</feature>